<keyword evidence="2" id="KW-1185">Reference proteome</keyword>
<reference evidence="1" key="1">
    <citation type="journal article" date="2020" name="Stud. Mycol.">
        <title>101 Dothideomycetes genomes: a test case for predicting lifestyles and emergence of pathogens.</title>
        <authorList>
            <person name="Haridas S."/>
            <person name="Albert R."/>
            <person name="Binder M."/>
            <person name="Bloem J."/>
            <person name="Labutti K."/>
            <person name="Salamov A."/>
            <person name="Andreopoulos B."/>
            <person name="Baker S."/>
            <person name="Barry K."/>
            <person name="Bills G."/>
            <person name="Bluhm B."/>
            <person name="Cannon C."/>
            <person name="Castanera R."/>
            <person name="Culley D."/>
            <person name="Daum C."/>
            <person name="Ezra D."/>
            <person name="Gonzalez J."/>
            <person name="Henrissat B."/>
            <person name="Kuo A."/>
            <person name="Liang C."/>
            <person name="Lipzen A."/>
            <person name="Lutzoni F."/>
            <person name="Magnuson J."/>
            <person name="Mondo S."/>
            <person name="Nolan M."/>
            <person name="Ohm R."/>
            <person name="Pangilinan J."/>
            <person name="Park H.-J."/>
            <person name="Ramirez L."/>
            <person name="Alfaro M."/>
            <person name="Sun H."/>
            <person name="Tritt A."/>
            <person name="Yoshinaga Y."/>
            <person name="Zwiers L.-H."/>
            <person name="Turgeon B."/>
            <person name="Goodwin S."/>
            <person name="Spatafora J."/>
            <person name="Crous P."/>
            <person name="Grigoriev I."/>
        </authorList>
    </citation>
    <scope>NUCLEOTIDE SEQUENCE</scope>
    <source>
        <strain evidence="1">CBS 121167</strain>
    </source>
</reference>
<dbReference type="Proteomes" id="UP000799438">
    <property type="component" value="Unassembled WGS sequence"/>
</dbReference>
<evidence type="ECO:0000313" key="1">
    <source>
        <dbReference type="EMBL" id="KAF2135132.1"/>
    </source>
</evidence>
<accession>A0A6A6ASY4</accession>
<dbReference type="EMBL" id="ML995667">
    <property type="protein sequence ID" value="KAF2135132.1"/>
    <property type="molecule type" value="Genomic_DNA"/>
</dbReference>
<protein>
    <submittedName>
        <fullName evidence="1">Uncharacterized protein</fullName>
    </submittedName>
</protein>
<gene>
    <name evidence="1" type="ORF">K452DRAFT_239895</name>
</gene>
<dbReference type="AlphaFoldDB" id="A0A6A6ASY4"/>
<proteinExistence type="predicted"/>
<evidence type="ECO:0000313" key="2">
    <source>
        <dbReference type="Proteomes" id="UP000799438"/>
    </source>
</evidence>
<sequence>MSTHDEKSLFSILCSEKWSWGEWVGPDYIQFSPDGTGEVVLYGQFWPYLALVFTWGASDILSQQITLHPGPEPGAEPRTLARFSFTVKLTRRCAPSWEPWFVDREKHNAPLLIDAAFSPRKLNVSLEEGHFPAPEEALGMETTDARQTYRCGRFALRLCFDESPFPRESDWKEFPGPGSNRQSWLWHTFVNRKLSRRPEDSDFS</sequence>
<dbReference type="RefSeq" id="XP_033390851.1">
    <property type="nucleotide sequence ID" value="XM_033537763.1"/>
</dbReference>
<dbReference type="GeneID" id="54295259"/>
<dbReference type="OrthoDB" id="2935237at2759"/>
<name>A0A6A6ASY4_9PEZI</name>
<organism evidence="1 2">
    <name type="scientific">Aplosporella prunicola CBS 121167</name>
    <dbReference type="NCBI Taxonomy" id="1176127"/>
    <lineage>
        <taxon>Eukaryota</taxon>
        <taxon>Fungi</taxon>
        <taxon>Dikarya</taxon>
        <taxon>Ascomycota</taxon>
        <taxon>Pezizomycotina</taxon>
        <taxon>Dothideomycetes</taxon>
        <taxon>Dothideomycetes incertae sedis</taxon>
        <taxon>Botryosphaeriales</taxon>
        <taxon>Aplosporellaceae</taxon>
        <taxon>Aplosporella</taxon>
    </lineage>
</organism>